<dbReference type="Pfam" id="PF05685">
    <property type="entry name" value="Uma2"/>
    <property type="match status" value="1"/>
</dbReference>
<dbReference type="InterPro" id="IPR008538">
    <property type="entry name" value="Uma2"/>
</dbReference>
<dbReference type="PANTHER" id="PTHR35400:SF1">
    <property type="entry name" value="SLR1083 PROTEIN"/>
    <property type="match status" value="1"/>
</dbReference>
<keyword evidence="2" id="KW-0540">Nuclease</keyword>
<dbReference type="AlphaFoldDB" id="A0A8J7DRR9"/>
<keyword evidence="3" id="KW-1185">Reference proteome</keyword>
<sequence length="181" mass="20720">MTQTRVRWTVEDYHRMIEAGILRDRNVELLSGEIHQMAPEGPPHTYYGGSLADRFREHLAGQALVREARPVTLADSEPEPDIAIVRGSWEDYRFRHPMGEEILLLVEISETSLTKDLEVKRSIYAAAGIEDYWIFNLRQPQLIVLRNPHNGDYQSEVRRQEGALSPLAFPDLTLSVDQLLA</sequence>
<dbReference type="RefSeq" id="WP_193909856.1">
    <property type="nucleotide sequence ID" value="NZ_JADEXG010000049.1"/>
</dbReference>
<comment type="caution">
    <text evidence="2">The sequence shown here is derived from an EMBL/GenBank/DDBJ whole genome shotgun (WGS) entry which is preliminary data.</text>
</comment>
<reference evidence="2" key="1">
    <citation type="submission" date="2020-10" db="EMBL/GenBank/DDBJ databases">
        <authorList>
            <person name="Castelo-Branco R."/>
            <person name="Eusebio N."/>
            <person name="Adriana R."/>
            <person name="Vieira A."/>
            <person name="Brugerolle De Fraissinette N."/>
            <person name="Rezende De Castro R."/>
            <person name="Schneider M.P."/>
            <person name="Vasconcelos V."/>
            <person name="Leao P.N."/>
        </authorList>
    </citation>
    <scope>NUCLEOTIDE SEQUENCE</scope>
    <source>
        <strain evidence="2">LEGE 07310</strain>
    </source>
</reference>
<gene>
    <name evidence="2" type="ORF">IQ241_18025</name>
</gene>
<dbReference type="Gene3D" id="3.90.1570.10">
    <property type="entry name" value="tt1808, chain A"/>
    <property type="match status" value="1"/>
</dbReference>
<accession>A0A8J7DRR9</accession>
<dbReference type="GO" id="GO:0004519">
    <property type="term" value="F:endonuclease activity"/>
    <property type="evidence" value="ECO:0007669"/>
    <property type="project" value="UniProtKB-KW"/>
</dbReference>
<name>A0A8J7DRR9_9CYAN</name>
<dbReference type="InterPro" id="IPR011335">
    <property type="entry name" value="Restrct_endonuc-II-like"/>
</dbReference>
<evidence type="ECO:0000313" key="2">
    <source>
        <dbReference type="EMBL" id="MBE9079174.1"/>
    </source>
</evidence>
<keyword evidence="2" id="KW-0378">Hydrolase</keyword>
<organism evidence="2 3">
    <name type="scientific">Vasconcelosia minhoensis LEGE 07310</name>
    <dbReference type="NCBI Taxonomy" id="915328"/>
    <lineage>
        <taxon>Bacteria</taxon>
        <taxon>Bacillati</taxon>
        <taxon>Cyanobacteriota</taxon>
        <taxon>Cyanophyceae</taxon>
        <taxon>Nodosilineales</taxon>
        <taxon>Cymatolegaceae</taxon>
        <taxon>Vasconcelosia</taxon>
        <taxon>Vasconcelosia minhoensis</taxon>
    </lineage>
</organism>
<proteinExistence type="predicted"/>
<dbReference type="CDD" id="cd06260">
    <property type="entry name" value="DUF820-like"/>
    <property type="match status" value="1"/>
</dbReference>
<feature type="domain" description="Putative restriction endonuclease" evidence="1">
    <location>
        <begin position="10"/>
        <end position="176"/>
    </location>
</feature>
<keyword evidence="2" id="KW-0255">Endonuclease</keyword>
<dbReference type="PANTHER" id="PTHR35400">
    <property type="entry name" value="SLR1083 PROTEIN"/>
    <property type="match status" value="1"/>
</dbReference>
<evidence type="ECO:0000313" key="3">
    <source>
        <dbReference type="Proteomes" id="UP000636505"/>
    </source>
</evidence>
<dbReference type="Proteomes" id="UP000636505">
    <property type="component" value="Unassembled WGS sequence"/>
</dbReference>
<dbReference type="SUPFAM" id="SSF52980">
    <property type="entry name" value="Restriction endonuclease-like"/>
    <property type="match status" value="1"/>
</dbReference>
<dbReference type="InterPro" id="IPR012296">
    <property type="entry name" value="Nuclease_put_TT1808"/>
</dbReference>
<evidence type="ECO:0000259" key="1">
    <source>
        <dbReference type="Pfam" id="PF05685"/>
    </source>
</evidence>
<protein>
    <submittedName>
        <fullName evidence="2">Uma2 family endonuclease</fullName>
    </submittedName>
</protein>
<dbReference type="EMBL" id="JADEXG010000049">
    <property type="protein sequence ID" value="MBE9079174.1"/>
    <property type="molecule type" value="Genomic_DNA"/>
</dbReference>